<evidence type="ECO:0000256" key="6">
    <source>
        <dbReference type="SAM" id="Phobius"/>
    </source>
</evidence>
<dbReference type="VEuPathDB" id="CryptoDB:Cvel_24964"/>
<dbReference type="GO" id="GO:0016020">
    <property type="term" value="C:membrane"/>
    <property type="evidence" value="ECO:0007669"/>
    <property type="project" value="UniProtKB-SubCell"/>
</dbReference>
<feature type="domain" description="Polycystin cation channel PKD1/PKD2" evidence="7">
    <location>
        <begin position="401"/>
        <end position="491"/>
    </location>
</feature>
<feature type="transmembrane region" description="Helical" evidence="6">
    <location>
        <begin position="460"/>
        <end position="486"/>
    </location>
</feature>
<dbReference type="InterPro" id="IPR051223">
    <property type="entry name" value="Polycystin"/>
</dbReference>
<feature type="compositionally biased region" description="Basic and acidic residues" evidence="5">
    <location>
        <begin position="949"/>
        <end position="963"/>
    </location>
</feature>
<dbReference type="PROSITE" id="PS51257">
    <property type="entry name" value="PROKAR_LIPOPROTEIN"/>
    <property type="match status" value="1"/>
</dbReference>
<keyword evidence="3 6" id="KW-1133">Transmembrane helix</keyword>
<evidence type="ECO:0000256" key="2">
    <source>
        <dbReference type="ARBA" id="ARBA00022692"/>
    </source>
</evidence>
<feature type="compositionally biased region" description="Polar residues" evidence="5">
    <location>
        <begin position="834"/>
        <end position="857"/>
    </location>
</feature>
<accession>A0A0G4H733</accession>
<reference evidence="8" key="1">
    <citation type="submission" date="2014-11" db="EMBL/GenBank/DDBJ databases">
        <authorList>
            <person name="Otto D Thomas"/>
            <person name="Naeem Raeece"/>
        </authorList>
    </citation>
    <scope>NUCLEOTIDE SEQUENCE</scope>
</reference>
<feature type="transmembrane region" description="Helical" evidence="6">
    <location>
        <begin position="53"/>
        <end position="73"/>
    </location>
</feature>
<dbReference type="Gene3D" id="1.10.287.70">
    <property type="match status" value="1"/>
</dbReference>
<evidence type="ECO:0000256" key="4">
    <source>
        <dbReference type="ARBA" id="ARBA00023136"/>
    </source>
</evidence>
<evidence type="ECO:0000256" key="3">
    <source>
        <dbReference type="ARBA" id="ARBA00022989"/>
    </source>
</evidence>
<organism evidence="8">
    <name type="scientific">Chromera velia CCMP2878</name>
    <dbReference type="NCBI Taxonomy" id="1169474"/>
    <lineage>
        <taxon>Eukaryota</taxon>
        <taxon>Sar</taxon>
        <taxon>Alveolata</taxon>
        <taxon>Colpodellida</taxon>
        <taxon>Chromeraceae</taxon>
        <taxon>Chromera</taxon>
    </lineage>
</organism>
<evidence type="ECO:0000256" key="5">
    <source>
        <dbReference type="SAM" id="MobiDB-lite"/>
    </source>
</evidence>
<keyword evidence="4 6" id="KW-0472">Membrane</keyword>
<name>A0A0G4H733_9ALVE</name>
<protein>
    <recommendedName>
        <fullName evidence="7">Polycystin cation channel PKD1/PKD2 domain-containing protein</fullName>
    </recommendedName>
</protein>
<evidence type="ECO:0000259" key="7">
    <source>
        <dbReference type="Pfam" id="PF08016"/>
    </source>
</evidence>
<dbReference type="AlphaFoldDB" id="A0A0G4H733"/>
<feature type="region of interest" description="Disordered" evidence="5">
    <location>
        <begin position="733"/>
        <end position="1020"/>
    </location>
</feature>
<feature type="transmembrane region" description="Helical" evidence="6">
    <location>
        <begin position="402"/>
        <end position="424"/>
    </location>
</feature>
<proteinExistence type="predicted"/>
<feature type="compositionally biased region" description="Basic and acidic residues" evidence="5">
    <location>
        <begin position="996"/>
        <end position="1014"/>
    </location>
</feature>
<dbReference type="PANTHER" id="PTHR10877">
    <property type="entry name" value="POLYCYSTIN FAMILY MEMBER"/>
    <property type="match status" value="1"/>
</dbReference>
<gene>
    <name evidence="8" type="ORF">Cvel_24964</name>
</gene>
<keyword evidence="2 6" id="KW-0812">Transmembrane</keyword>
<dbReference type="EMBL" id="CDMZ01001945">
    <property type="protein sequence ID" value="CEM39659.1"/>
    <property type="molecule type" value="Genomic_DNA"/>
</dbReference>
<feature type="compositionally biased region" description="Basic and acidic residues" evidence="5">
    <location>
        <begin position="906"/>
        <end position="917"/>
    </location>
</feature>
<feature type="compositionally biased region" description="Polar residues" evidence="5">
    <location>
        <begin position="804"/>
        <end position="817"/>
    </location>
</feature>
<feature type="compositionally biased region" description="Low complexity" evidence="5">
    <location>
        <begin position="918"/>
        <end position="929"/>
    </location>
</feature>
<comment type="subcellular location">
    <subcellularLocation>
        <location evidence="1">Membrane</location>
        <topology evidence="1">Multi-pass membrane protein</topology>
    </subcellularLocation>
</comment>
<sequence length="1020" mass="110236">MVLGRRRTAARPGSSDLGKSALGSSVVTACRETLLQRDNLALRLKLESQMNSSLGKGSAFLLFFVVFVLSLVIDDNYESLSQVQQSLRAKFQASRVAEISGYPDLWAYLDDFTTTSQKFSPFLFLAPEYTAFGGRSAGLTGEVVSCLPTDDDQCKALKDALLTTEDLETGSSCPLVYWRVGSCKYTPIDAPADKADAGVVLERVEPYLSSIAIPLVPVAFQSRSPLKACNGLSEEFAGVAQDPPGIPLKAGATASVTYKDGGEAFFECVDRTDSQNTDDTEFAGTTKLTIGVLVLGLQSDRLLGVFLIDSTVENTSMLWFSMKIAIGSLAVIGICWNSRTIWSEVMEVEEAHAEGRNFRLPSRSRRSCLLCNGNLALPEWRQWTGELEKHARTGGGGFGDDMWHFVIIFGILFFCLAFLATWAFGPMGYSSFETFETASMTQSMMLIGDWPWPEGNGSHLLLGLYLFTFGFVVFFVLVNFFLAIVVDAFQVIKDQIRECEVEASFLADILDAALSAIYRKWYALPRISDLEHHLNLAEAEMGEDPVSFQELRQSYVLQLDDRKTSLLMWLYSKKIGGRLVYDNLEEGLLGPAVADLRGKASSSADLEASHMHGACPQLYLEKSGGPLGGVPSSGGMGCAIPNARRRLSRAYSVLSHSDPNCLPFLPMLPRRGTGLRFMPWINESAVVKFERRFTQQLSRDRLGSVQFGSRSNFFGAKSVHSSQAYRAAYQRGGAGGLQESGNSDQEGGGRIREGASSGGWDGRYAQASEGCVRWDGGMTEGDDKNRGPSPLSMQINGGSGLSPGPSTVLNRSANQGQREGEAENRETALCPVSVASSSQEGTNQRPPNGSPLITSFVSALPVAEATRERHEDGGGSPHEGGGDSSSDPTQLVRLLTEMGNQRRRSRDLIEKIRREQSDASSSASDATAAEDLGGRRSKGAGRDGSGGTERQRTRDNVQSREAEGVGSRSGPHPSRDVGVGAKDGPRTGTGNPKRAGGKEKGEREGTREGERKGSGDPQGS</sequence>
<evidence type="ECO:0000256" key="1">
    <source>
        <dbReference type="ARBA" id="ARBA00004141"/>
    </source>
</evidence>
<dbReference type="InterPro" id="IPR013122">
    <property type="entry name" value="PKD1_2_channel"/>
</dbReference>
<dbReference type="PANTHER" id="PTHR10877:SF183">
    <property type="entry name" value="AT14535P-RELATED"/>
    <property type="match status" value="1"/>
</dbReference>
<dbReference type="Pfam" id="PF08016">
    <property type="entry name" value="PKD_channel"/>
    <property type="match status" value="1"/>
</dbReference>
<feature type="region of interest" description="Disordered" evidence="5">
    <location>
        <begin position="1"/>
        <end position="21"/>
    </location>
</feature>
<evidence type="ECO:0000313" key="8">
    <source>
        <dbReference type="EMBL" id="CEM39659.1"/>
    </source>
</evidence>
<feature type="compositionally biased region" description="Gly residues" evidence="5">
    <location>
        <begin position="874"/>
        <end position="883"/>
    </location>
</feature>